<feature type="compositionally biased region" description="Basic and acidic residues" evidence="1">
    <location>
        <begin position="34"/>
        <end position="44"/>
    </location>
</feature>
<evidence type="ECO:0008006" key="3">
    <source>
        <dbReference type="Google" id="ProtNLM"/>
    </source>
</evidence>
<evidence type="ECO:0000256" key="1">
    <source>
        <dbReference type="SAM" id="MobiDB-lite"/>
    </source>
</evidence>
<reference evidence="2" key="1">
    <citation type="journal article" date="2021" name="Proc. Natl. Acad. Sci. U.S.A.">
        <title>A Catalog of Tens of Thousands of Viruses from Human Metagenomes Reveals Hidden Associations with Chronic Diseases.</title>
        <authorList>
            <person name="Tisza M.J."/>
            <person name="Buck C.B."/>
        </authorList>
    </citation>
    <scope>NUCLEOTIDE SEQUENCE</scope>
    <source>
        <strain evidence="2">CtJjf17</strain>
    </source>
</reference>
<feature type="compositionally biased region" description="Low complexity" evidence="1">
    <location>
        <begin position="22"/>
        <end position="33"/>
    </location>
</feature>
<feature type="region of interest" description="Disordered" evidence="1">
    <location>
        <begin position="21"/>
        <end position="50"/>
    </location>
</feature>
<accession>A0A8S5SA53</accession>
<organism evidence="2">
    <name type="scientific">Siphoviridae sp. ctJjf17</name>
    <dbReference type="NCBI Taxonomy" id="2827839"/>
    <lineage>
        <taxon>Viruses</taxon>
        <taxon>Duplodnaviria</taxon>
        <taxon>Heunggongvirae</taxon>
        <taxon>Uroviricota</taxon>
        <taxon>Caudoviricetes</taxon>
    </lineage>
</organism>
<sequence length="166" mass="18259">MKKSRILLSTFLASAVVLAGCSSKTETSSSSNKTEQKEEKKTSNEPKLGTPITFDKQAEITVKSATWTDERNGFESKPAKKVLLVTYDIKNLSDKDLPIGMELSLYVNGKKAESYPIQVTLNSLSPNRTLENATHAFAVNEEGSLELEVQPFMSTSGKKIIKLDVK</sequence>
<dbReference type="EMBL" id="BK032560">
    <property type="protein sequence ID" value="DAF47869.1"/>
    <property type="molecule type" value="Genomic_DNA"/>
</dbReference>
<dbReference type="PROSITE" id="PS51257">
    <property type="entry name" value="PROKAR_LIPOPROTEIN"/>
    <property type="match status" value="1"/>
</dbReference>
<name>A0A8S5SA53_9CAUD</name>
<proteinExistence type="predicted"/>
<evidence type="ECO:0000313" key="2">
    <source>
        <dbReference type="EMBL" id="DAF47869.1"/>
    </source>
</evidence>
<protein>
    <recommendedName>
        <fullName evidence="3">DUF5067 domain-containing protein</fullName>
    </recommendedName>
</protein>